<protein>
    <recommendedName>
        <fullName evidence="3">Ycf48-like protein</fullName>
    </recommendedName>
</protein>
<gene>
    <name evidence="1" type="ORF">CUZ56_03035</name>
</gene>
<comment type="caution">
    <text evidence="1">The sequence shown here is derived from an EMBL/GenBank/DDBJ whole genome shotgun (WGS) entry which is preliminary data.</text>
</comment>
<dbReference type="AlphaFoldDB" id="A0A433S9H1"/>
<accession>A0A433S9H1</accession>
<evidence type="ECO:0008006" key="3">
    <source>
        <dbReference type="Google" id="ProtNLM"/>
    </source>
</evidence>
<evidence type="ECO:0000313" key="2">
    <source>
        <dbReference type="Proteomes" id="UP000286947"/>
    </source>
</evidence>
<organism evidence="1 2">
    <name type="scientific">Saezia sanguinis</name>
    <dbReference type="NCBI Taxonomy" id="1965230"/>
    <lineage>
        <taxon>Bacteria</taxon>
        <taxon>Pseudomonadati</taxon>
        <taxon>Pseudomonadota</taxon>
        <taxon>Betaproteobacteria</taxon>
        <taxon>Burkholderiales</taxon>
        <taxon>Saeziaceae</taxon>
        <taxon>Saezia</taxon>
    </lineage>
</organism>
<evidence type="ECO:0000313" key="1">
    <source>
        <dbReference type="EMBL" id="RUS65386.1"/>
    </source>
</evidence>
<dbReference type="InterPro" id="IPR015943">
    <property type="entry name" value="WD40/YVTN_repeat-like_dom_sf"/>
</dbReference>
<proteinExistence type="predicted"/>
<reference evidence="1 2" key="1">
    <citation type="submission" date="2018-01" db="EMBL/GenBank/DDBJ databases">
        <title>Saezia sanguinis gen. nov., sp. nov., in the order Burkholderiales isolated from human blood.</title>
        <authorList>
            <person name="Medina-Pascual M.J."/>
            <person name="Valdezate S."/>
            <person name="Monzon S."/>
            <person name="Cuesta I."/>
            <person name="Carrasco G."/>
            <person name="Villalon P."/>
            <person name="Saez-Nieto J.A."/>
        </authorList>
    </citation>
    <scope>NUCLEOTIDE SEQUENCE [LARGE SCALE GENOMIC DNA]</scope>
    <source>
        <strain evidence="1 2">CNM695-12</strain>
    </source>
</reference>
<dbReference type="SUPFAM" id="SSF110296">
    <property type="entry name" value="Oligoxyloglucan reducing end-specific cellobiohydrolase"/>
    <property type="match status" value="1"/>
</dbReference>
<name>A0A433S9H1_9BURK</name>
<keyword evidence="2" id="KW-1185">Reference proteome</keyword>
<dbReference type="Gene3D" id="2.130.10.10">
    <property type="entry name" value="YVTN repeat-like/Quinoprotein amine dehydrogenase"/>
    <property type="match status" value="1"/>
</dbReference>
<dbReference type="Proteomes" id="UP000286947">
    <property type="component" value="Unassembled WGS sequence"/>
</dbReference>
<dbReference type="EMBL" id="PQSP01000016">
    <property type="protein sequence ID" value="RUS65386.1"/>
    <property type="molecule type" value="Genomic_DNA"/>
</dbReference>
<sequence length="396" mass="45407">MWEYQGNIVEGILPAAGGQMRVAPDGVFYIFDPLTPARLELMPRQGADPDTYKPQFTEAWMNDSEQRLNRRTVRVLGSRLNGPTEILFQEYGQNGFWWVSADLSKIYVLVQWYDYTKNEPTNLFFWRSENQGRTFTQVDLRAQKFGQGEASGIYFDKQGVNGYILVDENLLWQTRDGGANWQKRYIPYSGFDKLPFAGLSADCAMVDLQGNLLFSLCKQNETTGQLQSEIYEVPADNETIDLNPMPPKHIVQGKRILNMAPVPGEEGFYLTYLECGGAAQCNWENELTTENPALHFGWLQADEFKVNRAFNFTFLPVEEFYTGADGQVAAILKMPNFIDSKWLLSRDYGNNWRIADITEQEVISHYLDFGTQKYWQHRRGNEVYVTELPPVPVARG</sequence>
<dbReference type="RefSeq" id="WP_126981189.1">
    <property type="nucleotide sequence ID" value="NZ_PQSP01000016.1"/>
</dbReference>
<dbReference type="OrthoDB" id="9813892at2"/>